<reference evidence="8 9" key="1">
    <citation type="submission" date="2023-07" db="EMBL/GenBank/DDBJ databases">
        <authorList>
            <person name="Lian W.-H."/>
        </authorList>
    </citation>
    <scope>NUCLEOTIDE SEQUENCE [LARGE SCALE GENOMIC DNA]</scope>
    <source>
        <strain evidence="8 9">SYSU DXS3180</strain>
    </source>
</reference>
<dbReference type="Gene3D" id="1.10.10.10">
    <property type="entry name" value="Winged helix-like DNA-binding domain superfamily/Winged helix DNA-binding domain"/>
    <property type="match status" value="1"/>
</dbReference>
<keyword evidence="4" id="KW-0804">Transcription</keyword>
<dbReference type="Gene3D" id="1.10.1740.10">
    <property type="match status" value="1"/>
</dbReference>
<evidence type="ECO:0000256" key="2">
    <source>
        <dbReference type="ARBA" id="ARBA00023015"/>
    </source>
</evidence>
<dbReference type="InterPro" id="IPR013324">
    <property type="entry name" value="RNA_pol_sigma_r3/r4-like"/>
</dbReference>
<feature type="domain" description="RNA polymerase sigma-70 region 2" evidence="6">
    <location>
        <begin position="27"/>
        <end position="87"/>
    </location>
</feature>
<dbReference type="PANTHER" id="PTHR43133">
    <property type="entry name" value="RNA POLYMERASE ECF-TYPE SIGMA FACTO"/>
    <property type="match status" value="1"/>
</dbReference>
<evidence type="ECO:0000313" key="9">
    <source>
        <dbReference type="Proteomes" id="UP001560573"/>
    </source>
</evidence>
<dbReference type="SUPFAM" id="SSF88946">
    <property type="entry name" value="Sigma2 domain of RNA polymerase sigma factors"/>
    <property type="match status" value="1"/>
</dbReference>
<feature type="transmembrane region" description="Helical" evidence="5">
    <location>
        <begin position="184"/>
        <end position="202"/>
    </location>
</feature>
<evidence type="ECO:0000259" key="6">
    <source>
        <dbReference type="Pfam" id="PF04542"/>
    </source>
</evidence>
<dbReference type="InterPro" id="IPR039425">
    <property type="entry name" value="RNA_pol_sigma-70-like"/>
</dbReference>
<evidence type="ECO:0000256" key="1">
    <source>
        <dbReference type="ARBA" id="ARBA00010641"/>
    </source>
</evidence>
<sequence>MNQNFQQPGEALWKKLKHSDAAAFEHLYRMYAADLFNYGSKLTSDANLLKDSIQDIFIEIWKYRETIGIAKHPKFYLFKTLRHRILRNSNAVPLFLDNYSNPAIFEYPCHETPEHLAIQLEQNNLNTKIIQDLLSKLSSRQREAIHLHFYHNFSYVEMTALMGMNYQSILNLMQRALKTLRQEAVKFPAISFLVLIGLIAFFA</sequence>
<dbReference type="InterPro" id="IPR013249">
    <property type="entry name" value="RNA_pol_sigma70_r4_t2"/>
</dbReference>
<organism evidence="8 9">
    <name type="scientific">Danxiaibacter flavus</name>
    <dbReference type="NCBI Taxonomy" id="3049108"/>
    <lineage>
        <taxon>Bacteria</taxon>
        <taxon>Pseudomonadati</taxon>
        <taxon>Bacteroidota</taxon>
        <taxon>Chitinophagia</taxon>
        <taxon>Chitinophagales</taxon>
        <taxon>Chitinophagaceae</taxon>
        <taxon>Danxiaibacter</taxon>
    </lineage>
</organism>
<keyword evidence="5" id="KW-1133">Transmembrane helix</keyword>
<dbReference type="InterPro" id="IPR007627">
    <property type="entry name" value="RNA_pol_sigma70_r2"/>
</dbReference>
<dbReference type="InterPro" id="IPR014284">
    <property type="entry name" value="RNA_pol_sigma-70_dom"/>
</dbReference>
<keyword evidence="2" id="KW-0805">Transcription regulation</keyword>
<accession>A0ABV3ZPF1</accession>
<evidence type="ECO:0000313" key="8">
    <source>
        <dbReference type="EMBL" id="MEX6690529.1"/>
    </source>
</evidence>
<dbReference type="NCBIfam" id="TIGR02937">
    <property type="entry name" value="sigma70-ECF"/>
    <property type="match status" value="1"/>
</dbReference>
<evidence type="ECO:0000256" key="4">
    <source>
        <dbReference type="ARBA" id="ARBA00023163"/>
    </source>
</evidence>
<dbReference type="RefSeq" id="WP_369331943.1">
    <property type="nucleotide sequence ID" value="NZ_JAULBC010000009.1"/>
</dbReference>
<dbReference type="CDD" id="cd06171">
    <property type="entry name" value="Sigma70_r4"/>
    <property type="match status" value="1"/>
</dbReference>
<dbReference type="PANTHER" id="PTHR43133:SF46">
    <property type="entry name" value="RNA POLYMERASE SIGMA-70 FACTOR ECF SUBFAMILY"/>
    <property type="match status" value="1"/>
</dbReference>
<dbReference type="EMBL" id="JAULBC010000009">
    <property type="protein sequence ID" value="MEX6690529.1"/>
    <property type="molecule type" value="Genomic_DNA"/>
</dbReference>
<evidence type="ECO:0000256" key="3">
    <source>
        <dbReference type="ARBA" id="ARBA00023082"/>
    </source>
</evidence>
<comment type="caution">
    <text evidence="8">The sequence shown here is derived from an EMBL/GenBank/DDBJ whole genome shotgun (WGS) entry which is preliminary data.</text>
</comment>
<keyword evidence="9" id="KW-1185">Reference proteome</keyword>
<dbReference type="Pfam" id="PF04542">
    <property type="entry name" value="Sigma70_r2"/>
    <property type="match status" value="1"/>
</dbReference>
<dbReference type="Pfam" id="PF08281">
    <property type="entry name" value="Sigma70_r4_2"/>
    <property type="match status" value="1"/>
</dbReference>
<keyword evidence="5" id="KW-0812">Transmembrane</keyword>
<proteinExistence type="inferred from homology"/>
<evidence type="ECO:0000259" key="7">
    <source>
        <dbReference type="Pfam" id="PF08281"/>
    </source>
</evidence>
<dbReference type="Proteomes" id="UP001560573">
    <property type="component" value="Unassembled WGS sequence"/>
</dbReference>
<keyword evidence="3" id="KW-0731">Sigma factor</keyword>
<comment type="similarity">
    <text evidence="1">Belongs to the sigma-70 factor family. ECF subfamily.</text>
</comment>
<evidence type="ECO:0000256" key="5">
    <source>
        <dbReference type="SAM" id="Phobius"/>
    </source>
</evidence>
<gene>
    <name evidence="8" type="ORF">QTN47_23655</name>
</gene>
<dbReference type="InterPro" id="IPR036388">
    <property type="entry name" value="WH-like_DNA-bd_sf"/>
</dbReference>
<dbReference type="SUPFAM" id="SSF88659">
    <property type="entry name" value="Sigma3 and sigma4 domains of RNA polymerase sigma factors"/>
    <property type="match status" value="1"/>
</dbReference>
<dbReference type="InterPro" id="IPR013325">
    <property type="entry name" value="RNA_pol_sigma_r2"/>
</dbReference>
<feature type="domain" description="RNA polymerase sigma factor 70 region 4 type 2" evidence="7">
    <location>
        <begin position="129"/>
        <end position="180"/>
    </location>
</feature>
<name>A0ABV3ZPF1_9BACT</name>
<protein>
    <submittedName>
        <fullName evidence="8">Sigma-70 family RNA polymerase sigma factor</fullName>
    </submittedName>
</protein>
<keyword evidence="5" id="KW-0472">Membrane</keyword>